<dbReference type="GO" id="GO:0030246">
    <property type="term" value="F:carbohydrate binding"/>
    <property type="evidence" value="ECO:0007669"/>
    <property type="project" value="InterPro"/>
</dbReference>
<evidence type="ECO:0000313" key="6">
    <source>
        <dbReference type="EMBL" id="BBH87027.1"/>
    </source>
</evidence>
<gene>
    <name evidence="6" type="ORF">KTC_17780</name>
</gene>
<protein>
    <submittedName>
        <fullName evidence="6">DNA-binding transcriptional regulator</fullName>
    </submittedName>
</protein>
<dbReference type="GO" id="GO:0003677">
    <property type="term" value="F:DNA binding"/>
    <property type="evidence" value="ECO:0007669"/>
    <property type="project" value="UniProtKB-KW"/>
</dbReference>
<evidence type="ECO:0000256" key="4">
    <source>
        <dbReference type="ARBA" id="ARBA00023163"/>
    </source>
</evidence>
<keyword evidence="4" id="KW-0804">Transcription</keyword>
<dbReference type="SUPFAM" id="SSF100950">
    <property type="entry name" value="NagB/RpiA/CoA transferase-like"/>
    <property type="match status" value="1"/>
</dbReference>
<evidence type="ECO:0000256" key="1">
    <source>
        <dbReference type="ARBA" id="ARBA00010466"/>
    </source>
</evidence>
<keyword evidence="3 6" id="KW-0238">DNA-binding</keyword>
<dbReference type="Gene3D" id="1.10.10.60">
    <property type="entry name" value="Homeodomain-like"/>
    <property type="match status" value="1"/>
</dbReference>
<organism evidence="6">
    <name type="scientific">Thermosporothrix sp. COM3</name>
    <dbReference type="NCBI Taxonomy" id="2490863"/>
    <lineage>
        <taxon>Bacteria</taxon>
        <taxon>Bacillati</taxon>
        <taxon>Chloroflexota</taxon>
        <taxon>Ktedonobacteria</taxon>
        <taxon>Ktedonobacterales</taxon>
        <taxon>Thermosporotrichaceae</taxon>
        <taxon>Thermosporothrix</taxon>
    </lineage>
</organism>
<evidence type="ECO:0000256" key="2">
    <source>
        <dbReference type="ARBA" id="ARBA00023015"/>
    </source>
</evidence>
<proteinExistence type="inferred from homology"/>
<evidence type="ECO:0000259" key="5">
    <source>
        <dbReference type="Pfam" id="PF04198"/>
    </source>
</evidence>
<evidence type="ECO:0000256" key="3">
    <source>
        <dbReference type="ARBA" id="ARBA00023125"/>
    </source>
</evidence>
<accession>A0A455SEY4</accession>
<feature type="domain" description="Sugar-binding" evidence="5">
    <location>
        <begin position="78"/>
        <end position="345"/>
    </location>
</feature>
<dbReference type="InterPro" id="IPR037171">
    <property type="entry name" value="NagB/RpiA_transferase-like"/>
</dbReference>
<keyword evidence="2" id="KW-0805">Transcription regulation</keyword>
<dbReference type="Gene3D" id="3.40.50.1360">
    <property type="match status" value="1"/>
</dbReference>
<dbReference type="Pfam" id="PF04198">
    <property type="entry name" value="Sugar-bind"/>
    <property type="match status" value="1"/>
</dbReference>
<dbReference type="InterPro" id="IPR051054">
    <property type="entry name" value="SorC_transcr_regulators"/>
</dbReference>
<sequence>MLGTPQNMNTEGRLLTDERFLRKIASLYYEEGYTQEEIALQECCSRQTIGKALQKAKERGIVRISVIPDERTGYLRNLAREVRLRLGLDDIVLVPGLNVNDRYYRMIDDHIVSDIAATAADYLDQMIMGNDIVAVSGGKRVMRQIVCYLKPSKVLPSLQVVPTIGFVQSHTSFGDSNLIAYDIATAYGAKPIWLPIPAIVESEEQCRQARSLPIVRDVLKIMEKATIILLSVWLPHENEELVEKGILSRQQLDRFLELQPVTDVNHWFFDKEGRCLNEDPQLSPPPFYLTGLEIPTLRDRLKSGNVHVILIAGGSIQFVPAIQAVLRAGIVNILVTDHITASRLVEG</sequence>
<dbReference type="PANTHER" id="PTHR34294:SF1">
    <property type="entry name" value="TRANSCRIPTIONAL REGULATOR LSRR"/>
    <property type="match status" value="1"/>
</dbReference>
<dbReference type="EMBL" id="AP019376">
    <property type="protein sequence ID" value="BBH87027.1"/>
    <property type="molecule type" value="Genomic_DNA"/>
</dbReference>
<reference evidence="6" key="1">
    <citation type="submission" date="2018-12" db="EMBL/GenBank/DDBJ databases">
        <title>Novel natural products biosynthetic potential of the class Ktedonobacteria.</title>
        <authorList>
            <person name="Zheng Y."/>
            <person name="Saitou A."/>
            <person name="Wang C.M."/>
            <person name="Toyoda A."/>
            <person name="Minakuchi Y."/>
            <person name="Sekiguchi Y."/>
            <person name="Ueda K."/>
            <person name="Takano H."/>
            <person name="Sakai Y."/>
            <person name="Yokota A."/>
            <person name="Yabe S."/>
        </authorList>
    </citation>
    <scope>NUCLEOTIDE SEQUENCE</scope>
    <source>
        <strain evidence="6">COM3</strain>
    </source>
</reference>
<name>A0A455SEY4_9CHLR</name>
<dbReference type="PANTHER" id="PTHR34294">
    <property type="entry name" value="TRANSCRIPTIONAL REGULATOR-RELATED"/>
    <property type="match status" value="1"/>
</dbReference>
<comment type="similarity">
    <text evidence="1">Belongs to the SorC transcriptional regulatory family.</text>
</comment>
<dbReference type="AlphaFoldDB" id="A0A455SEY4"/>
<dbReference type="InterPro" id="IPR007324">
    <property type="entry name" value="Sugar-bd_dom_put"/>
</dbReference>